<reference evidence="2 3" key="1">
    <citation type="journal article" date="2017" name="Emerg. Infect. Dis.">
        <title>Carbapenemase VCC-1-Producing Vibrio cholerae in Coastal Waters of Germany.</title>
        <authorList>
            <person name="Hammerl J.A."/>
            <person name="Jackel C."/>
            <person name="Bortolaia V."/>
            <person name="Schwartz K."/>
            <person name="Bier N."/>
            <person name="Hendriksen R.S."/>
            <person name="Guerra B."/>
            <person name="Strauch E."/>
        </authorList>
    </citation>
    <scope>NUCLEOTIDE SEQUENCE [LARGE SCALE GENOMIC DNA]</scope>
    <source>
        <strain evidence="2 3">VN-2825</strain>
    </source>
</reference>
<sequence length="118" mass="12959">MATVKQLFKATSAMLIALPTFALAAPALTPTQFKDILELKQQYLISNPQVATSITLAEQAFMLECGYPLTKTDIVNIMQSNGFKMMSETVAKKSGEVGIFDAKSFLSKELKKYKCIKG</sequence>
<proteinExistence type="predicted"/>
<feature type="chain" id="PRO_5030071457" evidence="1">
    <location>
        <begin position="25"/>
        <end position="118"/>
    </location>
</feature>
<dbReference type="Proteomes" id="UP000266701">
    <property type="component" value="Unassembled WGS sequence"/>
</dbReference>
<dbReference type="AlphaFoldDB" id="A0A395U2D9"/>
<name>A0A395U2D9_VIBCL</name>
<gene>
    <name evidence="2" type="ORF">BC353_09880</name>
</gene>
<evidence type="ECO:0000313" key="3">
    <source>
        <dbReference type="Proteomes" id="UP000266701"/>
    </source>
</evidence>
<feature type="signal peptide" evidence="1">
    <location>
        <begin position="1"/>
        <end position="24"/>
    </location>
</feature>
<dbReference type="EMBL" id="MCBA01000067">
    <property type="protein sequence ID" value="RGP89861.1"/>
    <property type="molecule type" value="Genomic_DNA"/>
</dbReference>
<accession>A0A395U2D9</accession>
<evidence type="ECO:0000256" key="1">
    <source>
        <dbReference type="SAM" id="SignalP"/>
    </source>
</evidence>
<keyword evidence="1" id="KW-0732">Signal</keyword>
<organism evidence="2 3">
    <name type="scientific">Vibrio cholerae</name>
    <dbReference type="NCBI Taxonomy" id="666"/>
    <lineage>
        <taxon>Bacteria</taxon>
        <taxon>Pseudomonadati</taxon>
        <taxon>Pseudomonadota</taxon>
        <taxon>Gammaproteobacteria</taxon>
        <taxon>Vibrionales</taxon>
        <taxon>Vibrionaceae</taxon>
        <taxon>Vibrio</taxon>
    </lineage>
</organism>
<protein>
    <submittedName>
        <fullName evidence="2">Uncharacterized protein</fullName>
    </submittedName>
</protein>
<evidence type="ECO:0000313" key="2">
    <source>
        <dbReference type="EMBL" id="RGP89861.1"/>
    </source>
</evidence>
<comment type="caution">
    <text evidence="2">The sequence shown here is derived from an EMBL/GenBank/DDBJ whole genome shotgun (WGS) entry which is preliminary data.</text>
</comment>
<dbReference type="RefSeq" id="WP_114729337.1">
    <property type="nucleotide sequence ID" value="NZ_JACYSR010000012.1"/>
</dbReference>